<protein>
    <recommendedName>
        <fullName evidence="4">Exocyst complex component Sec8</fullName>
    </recommendedName>
</protein>
<feature type="compositionally biased region" description="Polar residues" evidence="5">
    <location>
        <begin position="46"/>
        <end position="55"/>
    </location>
</feature>
<evidence type="ECO:0000313" key="8">
    <source>
        <dbReference type="EMBL" id="KIY45798.1"/>
    </source>
</evidence>
<dbReference type="InterPro" id="IPR007191">
    <property type="entry name" value="Sec8_exocyst_N"/>
</dbReference>
<evidence type="ECO:0000256" key="5">
    <source>
        <dbReference type="SAM" id="MobiDB-lite"/>
    </source>
</evidence>
<dbReference type="GO" id="GO:0000145">
    <property type="term" value="C:exocyst"/>
    <property type="evidence" value="ECO:0007669"/>
    <property type="project" value="UniProtKB-UniRule"/>
</dbReference>
<feature type="domain" description="Exocyst complex component Sec8 middle helical bundle" evidence="7">
    <location>
        <begin position="376"/>
        <end position="663"/>
    </location>
</feature>
<dbReference type="Pfam" id="PF04048">
    <property type="entry name" value="Sec8_N"/>
    <property type="match status" value="1"/>
</dbReference>
<comment type="similarity">
    <text evidence="4">Belongs to the SEC8 family.</text>
</comment>
<evidence type="ECO:0000259" key="6">
    <source>
        <dbReference type="Pfam" id="PF04048"/>
    </source>
</evidence>
<dbReference type="AlphaFoldDB" id="A0A0D7A4R4"/>
<sequence>MPRRQGPSSASNYGNDYYEPMSAPSTRPLQIGRPSTGPSTPTSSSFQIPPNTAPIQPSRPERSQLRNRAPPDPFHDSTDSPTIDTSPILDTVKDDWDFIVDPDFNHVDLALQLLDEKSTLGKDINSFRRTKDMLSNALQGSVDKHYLAFAGALPHHASLLSHITAVQGHANETRSSLQEAKDALGSKRADLVQLWSRGQMLEEMMNLLDQIEHLKGVPDLLETLMSEKRLLQAAVLLVRSLKIINNPEMLDIGAVADLRIYLNSQEAALRDILVDELQNHLFLKSFWCESRWASYVPYQQTFSKVPFEDEMDQAVPSLMAVPLSPAFRQTRLTRFIQNLAIKPNDQPYDIATMSSRNPSQLHADAHLALNTQGMVNPEADSFSYMETLLESMAVLGKLGSTLDAVGQRLPTEIYALVDSTLVDVQERAEYGRRASTFTSNGGISTNATTLVSENGVPGSSSSALRLAALESSIKVIDHEILRDLFWTVYSKLDAVAQGLRVVYEVANRIGSRRDFKDSSGAKPGALFPLAEVWIPIQTEVQTLLYDYLTDEEQGTVSGRNPITSINEILRDGKYTRDNTRPVFRFADTNLKLTTRTLRSYEEELTRVLKDTVPGLVNASSETTVSTVMTAIGSDDRMLGAGQHHHLLIKPDAFHVSVLFQPTLAYLERITGILPSGRESARALSSVLDDYVLKVYLPQLEEKVSSLFLQAVTSPDAFQVDPTSLNLCSEPLIKAGTQLIALINSLCAMLRTTPFHQENYSRLILGVIIQFYQRCSDRFQDLVSIPTPGDDTVLALPSLVLSAQWAQRSEFSTCLSGLFSSTTASQQQQLCKQEVNLEMGFAEQQTITQTDLLRSTRGVSSLASLYRTLTWFIHELNELKTVSDDLMLLSPMIPNLDAPLSSALSPTVPFMPTAPLNDPLRLPLSKEMTMRFQALLKTYEQLAELILHTIRIEVHTMAIYYLESAVRRGNYMIDYEAGEPDIHVNALTVAFGEIDDYLSIALPKREQHFVFLGLGHLMEHVLISKARFLRRPTEFGIKKMLRNIMALRQGIKTIVDDPQNTEFERAKKYFNLFFMTPQDMLDSIRQKATFTFEEYQTMLSFQCGVDPLGGEGVKAQDRNFSMYVIDLHGLELERSS</sequence>
<name>A0A0D7A4R4_9AGAR</name>
<feature type="compositionally biased region" description="Polar residues" evidence="5">
    <location>
        <begin position="1"/>
        <end position="14"/>
    </location>
</feature>
<dbReference type="PANTHER" id="PTHR14146">
    <property type="entry name" value="EXOCYST COMPLEX COMPONENT 4"/>
    <property type="match status" value="1"/>
</dbReference>
<feature type="compositionally biased region" description="Low complexity" evidence="5">
    <location>
        <begin position="34"/>
        <end position="45"/>
    </location>
</feature>
<keyword evidence="2 4" id="KW-0268">Exocytosis</keyword>
<dbReference type="GO" id="GO:0006612">
    <property type="term" value="P:protein targeting to membrane"/>
    <property type="evidence" value="ECO:0007669"/>
    <property type="project" value="UniProtKB-UniRule"/>
</dbReference>
<evidence type="ECO:0000256" key="3">
    <source>
        <dbReference type="ARBA" id="ARBA00022927"/>
    </source>
</evidence>
<dbReference type="PANTHER" id="PTHR14146:SF0">
    <property type="entry name" value="EXOCYST COMPLEX COMPONENT 4"/>
    <property type="match status" value="1"/>
</dbReference>
<dbReference type="GO" id="GO:0006904">
    <property type="term" value="P:vesicle docking involved in exocytosis"/>
    <property type="evidence" value="ECO:0007669"/>
    <property type="project" value="InterPro"/>
</dbReference>
<dbReference type="Pfam" id="PF20652">
    <property type="entry name" value="Sec8_C"/>
    <property type="match status" value="1"/>
</dbReference>
<gene>
    <name evidence="8" type="ORF">FISHEDRAFT_48635</name>
</gene>
<keyword evidence="9" id="KW-1185">Reference proteome</keyword>
<evidence type="ECO:0000256" key="2">
    <source>
        <dbReference type="ARBA" id="ARBA00022483"/>
    </source>
</evidence>
<keyword evidence="1 4" id="KW-0813">Transport</keyword>
<comment type="function">
    <text evidence="4">Component of the exocyst complex involved in the docking of exocytic vesicles with fusion sites on the plasma membrane.</text>
</comment>
<reference evidence="8 9" key="1">
    <citation type="journal article" date="2015" name="Fungal Genet. Biol.">
        <title>Evolution of novel wood decay mechanisms in Agaricales revealed by the genome sequences of Fistulina hepatica and Cylindrobasidium torrendii.</title>
        <authorList>
            <person name="Floudas D."/>
            <person name="Held B.W."/>
            <person name="Riley R."/>
            <person name="Nagy L.G."/>
            <person name="Koehler G."/>
            <person name="Ransdell A.S."/>
            <person name="Younus H."/>
            <person name="Chow J."/>
            <person name="Chiniquy J."/>
            <person name="Lipzen A."/>
            <person name="Tritt A."/>
            <person name="Sun H."/>
            <person name="Haridas S."/>
            <person name="LaButti K."/>
            <person name="Ohm R.A."/>
            <person name="Kues U."/>
            <person name="Blanchette R.A."/>
            <person name="Grigoriev I.V."/>
            <person name="Minto R.E."/>
            <person name="Hibbett D.S."/>
        </authorList>
    </citation>
    <scope>NUCLEOTIDE SEQUENCE [LARGE SCALE GENOMIC DNA]</scope>
    <source>
        <strain evidence="8 9">ATCC 64428</strain>
    </source>
</reference>
<evidence type="ECO:0000256" key="4">
    <source>
        <dbReference type="RuleBase" id="RU367079"/>
    </source>
</evidence>
<proteinExistence type="inferred from homology"/>
<organism evidence="8 9">
    <name type="scientific">Fistulina hepatica ATCC 64428</name>
    <dbReference type="NCBI Taxonomy" id="1128425"/>
    <lineage>
        <taxon>Eukaryota</taxon>
        <taxon>Fungi</taxon>
        <taxon>Dikarya</taxon>
        <taxon>Basidiomycota</taxon>
        <taxon>Agaricomycotina</taxon>
        <taxon>Agaricomycetes</taxon>
        <taxon>Agaricomycetidae</taxon>
        <taxon>Agaricales</taxon>
        <taxon>Fistulinaceae</taxon>
        <taxon>Fistulina</taxon>
    </lineage>
</organism>
<evidence type="ECO:0000313" key="9">
    <source>
        <dbReference type="Proteomes" id="UP000054144"/>
    </source>
</evidence>
<accession>A0A0D7A4R4</accession>
<feature type="region of interest" description="Disordered" evidence="5">
    <location>
        <begin position="1"/>
        <end position="86"/>
    </location>
</feature>
<feature type="domain" description="Exocyst complex component Sec8 N-terminal" evidence="6">
    <location>
        <begin position="88"/>
        <end position="223"/>
    </location>
</feature>
<dbReference type="Proteomes" id="UP000054144">
    <property type="component" value="Unassembled WGS sequence"/>
</dbReference>
<dbReference type="InterPro" id="IPR039682">
    <property type="entry name" value="Sec8/EXOC4"/>
</dbReference>
<dbReference type="EMBL" id="KN882046">
    <property type="protein sequence ID" value="KIY45798.1"/>
    <property type="molecule type" value="Genomic_DNA"/>
</dbReference>
<keyword evidence="3 4" id="KW-0653">Protein transport</keyword>
<dbReference type="InterPro" id="IPR048630">
    <property type="entry name" value="Sec8_M"/>
</dbReference>
<dbReference type="GO" id="GO:0006893">
    <property type="term" value="P:Golgi to plasma membrane transport"/>
    <property type="evidence" value="ECO:0007669"/>
    <property type="project" value="TreeGrafter"/>
</dbReference>
<dbReference type="GO" id="GO:0090522">
    <property type="term" value="P:vesicle tethering involved in exocytosis"/>
    <property type="evidence" value="ECO:0007669"/>
    <property type="project" value="UniProtKB-UniRule"/>
</dbReference>
<evidence type="ECO:0000256" key="1">
    <source>
        <dbReference type="ARBA" id="ARBA00022448"/>
    </source>
</evidence>
<dbReference type="GO" id="GO:0015031">
    <property type="term" value="P:protein transport"/>
    <property type="evidence" value="ECO:0007669"/>
    <property type="project" value="UniProtKB-KW"/>
</dbReference>
<dbReference type="OrthoDB" id="272977at2759"/>
<evidence type="ECO:0000259" key="7">
    <source>
        <dbReference type="Pfam" id="PF20652"/>
    </source>
</evidence>